<dbReference type="EC" id="2.7.7.108" evidence="8"/>
<organism evidence="10 11">
    <name type="scientific">Nonlabens dokdonensis</name>
    <dbReference type="NCBI Taxonomy" id="328515"/>
    <lineage>
        <taxon>Bacteria</taxon>
        <taxon>Pseudomonadati</taxon>
        <taxon>Bacteroidota</taxon>
        <taxon>Flavobacteriia</taxon>
        <taxon>Flavobacteriales</taxon>
        <taxon>Flavobacteriaceae</taxon>
        <taxon>Nonlabens</taxon>
    </lineage>
</organism>
<feature type="binding site" evidence="8">
    <location>
        <position position="176"/>
    </location>
    <ligand>
        <name>ATP</name>
        <dbReference type="ChEBI" id="CHEBI:30616"/>
    </ligand>
</feature>
<comment type="caution">
    <text evidence="10">The sequence shown here is derived from an EMBL/GenBank/DDBJ whole genome shotgun (WGS) entry which is preliminary data.</text>
</comment>
<evidence type="ECO:0000256" key="8">
    <source>
        <dbReference type="HAMAP-Rule" id="MF_00692"/>
    </source>
</evidence>
<evidence type="ECO:0000256" key="3">
    <source>
        <dbReference type="ARBA" id="ARBA00022695"/>
    </source>
</evidence>
<dbReference type="EMBL" id="QKZR01000003">
    <property type="protein sequence ID" value="PZX39795.1"/>
    <property type="molecule type" value="Genomic_DNA"/>
</dbReference>
<evidence type="ECO:0000256" key="4">
    <source>
        <dbReference type="ARBA" id="ARBA00022723"/>
    </source>
</evidence>
<gene>
    <name evidence="8" type="primary">ydiU</name>
    <name evidence="8" type="synonym">selO</name>
    <name evidence="10" type="ORF">LX97_02152</name>
</gene>
<name>A0ABX5PXA5_9FLAO</name>
<comment type="cofactor">
    <cofactor evidence="8">
        <name>Mg(2+)</name>
        <dbReference type="ChEBI" id="CHEBI:18420"/>
    </cofactor>
    <cofactor evidence="8">
        <name>Mn(2+)</name>
        <dbReference type="ChEBI" id="CHEBI:29035"/>
    </cofactor>
</comment>
<evidence type="ECO:0000256" key="6">
    <source>
        <dbReference type="ARBA" id="ARBA00022840"/>
    </source>
</evidence>
<evidence type="ECO:0000256" key="2">
    <source>
        <dbReference type="ARBA" id="ARBA00022679"/>
    </source>
</evidence>
<accession>A0ABX5PXA5</accession>
<protein>
    <recommendedName>
        <fullName evidence="8">Protein nucleotidyltransferase YdiU</fullName>
        <ecNumber evidence="8">2.7.7.-</ecNumber>
    </recommendedName>
    <alternativeName>
        <fullName evidence="8">Protein adenylyltransferase YdiU</fullName>
        <ecNumber evidence="8">2.7.7.108</ecNumber>
    </alternativeName>
    <alternativeName>
        <fullName evidence="8">Protein uridylyltransferase YdiU</fullName>
        <ecNumber evidence="8">2.7.7.-</ecNumber>
    </alternativeName>
</protein>
<comment type="catalytic activity">
    <reaction evidence="8">
        <text>L-seryl-[protein] + ATP = 3-O-(5'-adenylyl)-L-seryl-[protein] + diphosphate</text>
        <dbReference type="Rhea" id="RHEA:58120"/>
        <dbReference type="Rhea" id="RHEA-COMP:9863"/>
        <dbReference type="Rhea" id="RHEA-COMP:15073"/>
        <dbReference type="ChEBI" id="CHEBI:29999"/>
        <dbReference type="ChEBI" id="CHEBI:30616"/>
        <dbReference type="ChEBI" id="CHEBI:33019"/>
        <dbReference type="ChEBI" id="CHEBI:142516"/>
        <dbReference type="EC" id="2.7.7.108"/>
    </reaction>
</comment>
<evidence type="ECO:0000256" key="7">
    <source>
        <dbReference type="ARBA" id="ARBA00022842"/>
    </source>
</evidence>
<feature type="binding site" evidence="8">
    <location>
        <position position="266"/>
    </location>
    <ligand>
        <name>ATP</name>
        <dbReference type="ChEBI" id="CHEBI:30616"/>
    </ligand>
</feature>
<evidence type="ECO:0000313" key="11">
    <source>
        <dbReference type="Proteomes" id="UP000248584"/>
    </source>
</evidence>
<comment type="function">
    <text evidence="8">Nucleotidyltransferase involved in the post-translational modification of proteins. It can catalyze the addition of adenosine monophosphate (AMP) or uridine monophosphate (UMP) to a protein, resulting in modifications known as AMPylation and UMPylation.</text>
</comment>
<comment type="catalytic activity">
    <reaction evidence="8">
        <text>L-seryl-[protein] + UTP = O-(5'-uridylyl)-L-seryl-[protein] + diphosphate</text>
        <dbReference type="Rhea" id="RHEA:64604"/>
        <dbReference type="Rhea" id="RHEA-COMP:9863"/>
        <dbReference type="Rhea" id="RHEA-COMP:16635"/>
        <dbReference type="ChEBI" id="CHEBI:29999"/>
        <dbReference type="ChEBI" id="CHEBI:33019"/>
        <dbReference type="ChEBI" id="CHEBI:46398"/>
        <dbReference type="ChEBI" id="CHEBI:156051"/>
    </reaction>
</comment>
<dbReference type="PANTHER" id="PTHR32057:SF14">
    <property type="entry name" value="PROTEIN ADENYLYLTRANSFERASE SELO, MITOCHONDRIAL"/>
    <property type="match status" value="1"/>
</dbReference>
<keyword evidence="7 8" id="KW-0460">Magnesium</keyword>
<feature type="binding site" evidence="8">
    <location>
        <position position="273"/>
    </location>
    <ligand>
        <name>ATP</name>
        <dbReference type="ChEBI" id="CHEBI:30616"/>
    </ligand>
</feature>
<feature type="binding site" evidence="8">
    <location>
        <position position="353"/>
    </location>
    <ligand>
        <name>ATP</name>
        <dbReference type="ChEBI" id="CHEBI:30616"/>
    </ligand>
</feature>
<keyword evidence="8" id="KW-0464">Manganese</keyword>
<feature type="binding site" evidence="8">
    <location>
        <position position="177"/>
    </location>
    <ligand>
        <name>ATP</name>
        <dbReference type="ChEBI" id="CHEBI:30616"/>
    </ligand>
</feature>
<feature type="binding site" evidence="8">
    <location>
        <position position="344"/>
    </location>
    <ligand>
        <name>Mg(2+)</name>
        <dbReference type="ChEBI" id="CHEBI:18420"/>
    </ligand>
</feature>
<comment type="catalytic activity">
    <reaction evidence="8">
        <text>L-tyrosyl-[protein] + UTP = O-(5'-uridylyl)-L-tyrosyl-[protein] + diphosphate</text>
        <dbReference type="Rhea" id="RHEA:83887"/>
        <dbReference type="Rhea" id="RHEA-COMP:10136"/>
        <dbReference type="Rhea" id="RHEA-COMP:20238"/>
        <dbReference type="ChEBI" id="CHEBI:33019"/>
        <dbReference type="ChEBI" id="CHEBI:46398"/>
        <dbReference type="ChEBI" id="CHEBI:46858"/>
        <dbReference type="ChEBI" id="CHEBI:90602"/>
    </reaction>
</comment>
<feature type="binding site" evidence="8">
    <location>
        <position position="353"/>
    </location>
    <ligand>
        <name>Mg(2+)</name>
        <dbReference type="ChEBI" id="CHEBI:18420"/>
    </ligand>
</feature>
<dbReference type="InterPro" id="IPR003846">
    <property type="entry name" value="SelO"/>
</dbReference>
<keyword evidence="5 8" id="KW-0547">Nucleotide-binding</keyword>
<dbReference type="Pfam" id="PF02696">
    <property type="entry name" value="SelO"/>
    <property type="match status" value="1"/>
</dbReference>
<evidence type="ECO:0000256" key="5">
    <source>
        <dbReference type="ARBA" id="ARBA00022741"/>
    </source>
</evidence>
<dbReference type="EC" id="2.7.7.-" evidence="8"/>
<evidence type="ECO:0000256" key="1">
    <source>
        <dbReference type="ARBA" id="ARBA00009747"/>
    </source>
</evidence>
<dbReference type="PANTHER" id="PTHR32057">
    <property type="entry name" value="PROTEIN ADENYLYLTRANSFERASE SELO, MITOCHONDRIAL"/>
    <property type="match status" value="1"/>
</dbReference>
<dbReference type="Proteomes" id="UP000248584">
    <property type="component" value="Unassembled WGS sequence"/>
</dbReference>
<reference evidence="10 11" key="1">
    <citation type="submission" date="2018-06" db="EMBL/GenBank/DDBJ databases">
        <title>Genomic Encyclopedia of Archaeal and Bacterial Type Strains, Phase II (KMG-II): from individual species to whole genera.</title>
        <authorList>
            <person name="Goeker M."/>
        </authorList>
    </citation>
    <scope>NUCLEOTIDE SEQUENCE [LARGE SCALE GENOMIC DNA]</scope>
    <source>
        <strain evidence="10 11">DSM 17205</strain>
    </source>
</reference>
<evidence type="ECO:0000256" key="9">
    <source>
        <dbReference type="SAM" id="MobiDB-lite"/>
    </source>
</evidence>
<feature type="binding site" evidence="8">
    <location>
        <position position="209"/>
    </location>
    <ligand>
        <name>ATP</name>
        <dbReference type="ChEBI" id="CHEBI:30616"/>
    </ligand>
</feature>
<keyword evidence="6 8" id="KW-0067">ATP-binding</keyword>
<feature type="binding site" evidence="8">
    <location>
        <position position="196"/>
    </location>
    <ligand>
        <name>ATP</name>
        <dbReference type="ChEBI" id="CHEBI:30616"/>
    </ligand>
</feature>
<comment type="catalytic activity">
    <reaction evidence="8">
        <text>L-histidyl-[protein] + UTP = N(tele)-(5'-uridylyl)-L-histidyl-[protein] + diphosphate</text>
        <dbReference type="Rhea" id="RHEA:83891"/>
        <dbReference type="Rhea" id="RHEA-COMP:9745"/>
        <dbReference type="Rhea" id="RHEA-COMP:20239"/>
        <dbReference type="ChEBI" id="CHEBI:29979"/>
        <dbReference type="ChEBI" id="CHEBI:33019"/>
        <dbReference type="ChEBI" id="CHEBI:46398"/>
        <dbReference type="ChEBI" id="CHEBI:233474"/>
    </reaction>
</comment>
<feature type="region of interest" description="Disordered" evidence="9">
    <location>
        <begin position="15"/>
        <end position="36"/>
    </location>
</feature>
<keyword evidence="2 8" id="KW-0808">Transferase</keyword>
<comment type="catalytic activity">
    <reaction evidence="8">
        <text>L-threonyl-[protein] + ATP = 3-O-(5'-adenylyl)-L-threonyl-[protein] + diphosphate</text>
        <dbReference type="Rhea" id="RHEA:54292"/>
        <dbReference type="Rhea" id="RHEA-COMP:11060"/>
        <dbReference type="Rhea" id="RHEA-COMP:13847"/>
        <dbReference type="ChEBI" id="CHEBI:30013"/>
        <dbReference type="ChEBI" id="CHEBI:30616"/>
        <dbReference type="ChEBI" id="CHEBI:33019"/>
        <dbReference type="ChEBI" id="CHEBI:138113"/>
        <dbReference type="EC" id="2.7.7.108"/>
    </reaction>
</comment>
<evidence type="ECO:0000313" key="10">
    <source>
        <dbReference type="EMBL" id="PZX39795.1"/>
    </source>
</evidence>
<sequence>MTLYQDISSSTSTSSVQAAVENNVSSSTKMSVREQSRKMSVRAQQCQFERNREKCQFERSRELKDSRLSITFASMHKLHINNSFTNALPEDPIKENFTRQVTGVAYSQATPLTFRKASLIHVSELAKELGFDQEEIASAEFLQLFTGQVLYPKTQSYAMAYAGHQFGNWAGQLGDGRAINLFEIVENNNRWAFQLKGAGPTPYSRRGDGLAVLRSSIREHLCSEAMHHLGIPTTRSLSLSLSGEEVLRDMMYNGNAAHEKGAIVCRVAPSFIRFGNFELAAAQGEKELLKKLTDYTISTFYKNITTSGKEAYIQFFQEVTDRTLEMIMHWQRVGFVHGVMNTDNMSILGLTIDYGPYGWLEPYDHGWTPNTTDRQNKRYRYGAQPEIGLWNLLQLANALFPLIEDAAPLQEILDSYRTNYQVQYLETMMNKLGIYHTHKDDRDLIQQLEEILHLHETDMTIFYRELSKINSKTDKIDAFEVISIAFYHLDQLSDAHRKEWLDWLESYILRLELDVKMEAGDIITFAKARIQKMNATNPKYVLRNYIAQLVIDDADKGDYSLLNEIYTMLQKPYDEQPEFEKWYALRPEWARSKVGCSMLSCSS</sequence>
<feature type="binding site" evidence="8">
    <location>
        <position position="208"/>
    </location>
    <ligand>
        <name>ATP</name>
        <dbReference type="ChEBI" id="CHEBI:30616"/>
    </ligand>
</feature>
<feature type="binding site" evidence="8">
    <location>
        <position position="174"/>
    </location>
    <ligand>
        <name>ATP</name>
        <dbReference type="ChEBI" id="CHEBI:30616"/>
    </ligand>
</feature>
<comment type="catalytic activity">
    <reaction evidence="8">
        <text>L-tyrosyl-[protein] + ATP = O-(5'-adenylyl)-L-tyrosyl-[protein] + diphosphate</text>
        <dbReference type="Rhea" id="RHEA:54288"/>
        <dbReference type="Rhea" id="RHEA-COMP:10136"/>
        <dbReference type="Rhea" id="RHEA-COMP:13846"/>
        <dbReference type="ChEBI" id="CHEBI:30616"/>
        <dbReference type="ChEBI" id="CHEBI:33019"/>
        <dbReference type="ChEBI" id="CHEBI:46858"/>
        <dbReference type="ChEBI" id="CHEBI:83624"/>
        <dbReference type="EC" id="2.7.7.108"/>
    </reaction>
</comment>
<feature type="compositionally biased region" description="Polar residues" evidence="9">
    <location>
        <begin position="16"/>
        <end position="30"/>
    </location>
</feature>
<dbReference type="NCBIfam" id="NF000658">
    <property type="entry name" value="PRK00029.1"/>
    <property type="match status" value="1"/>
</dbReference>
<feature type="active site" description="Proton acceptor" evidence="8">
    <location>
        <position position="343"/>
    </location>
</feature>
<dbReference type="HAMAP" id="MF_00692">
    <property type="entry name" value="SelO"/>
    <property type="match status" value="1"/>
</dbReference>
<keyword evidence="11" id="KW-1185">Reference proteome</keyword>
<proteinExistence type="inferred from homology"/>
<keyword evidence="3 8" id="KW-0548">Nucleotidyltransferase</keyword>
<comment type="similarity">
    <text evidence="1 8">Belongs to the SELO family.</text>
</comment>
<keyword evidence="4 8" id="KW-0479">Metal-binding</keyword>